<keyword evidence="7" id="KW-0915">Sodium</keyword>
<evidence type="ECO:0000313" key="9">
    <source>
        <dbReference type="EnsemblMetazoa" id="CJA14450.1"/>
    </source>
</evidence>
<feature type="transmembrane region" description="Helical" evidence="8">
    <location>
        <begin position="449"/>
        <end position="469"/>
    </location>
</feature>
<proteinExistence type="predicted"/>
<feature type="transmembrane region" description="Helical" evidence="8">
    <location>
        <begin position="59"/>
        <end position="77"/>
    </location>
</feature>
<dbReference type="PANTHER" id="PTHR11616">
    <property type="entry name" value="SODIUM/CHLORIDE DEPENDENT TRANSPORTER"/>
    <property type="match status" value="1"/>
</dbReference>
<dbReference type="PROSITE" id="PS50267">
    <property type="entry name" value="NA_NEUROTRAN_SYMP_3"/>
    <property type="match status" value="1"/>
</dbReference>
<feature type="binding site" evidence="7">
    <location>
        <position position="45"/>
    </location>
    <ligand>
        <name>Na(+)</name>
        <dbReference type="ChEBI" id="CHEBI:29101"/>
        <label>1</label>
    </ligand>
</feature>
<dbReference type="AlphaFoldDB" id="A0A8R1DWU6"/>
<dbReference type="Pfam" id="PF00209">
    <property type="entry name" value="SNF"/>
    <property type="match status" value="1"/>
</dbReference>
<feature type="transmembrane region" description="Helical" evidence="8">
    <location>
        <begin position="238"/>
        <end position="260"/>
    </location>
</feature>
<evidence type="ECO:0000256" key="7">
    <source>
        <dbReference type="PIRSR" id="PIRSR600175-1"/>
    </source>
</evidence>
<reference evidence="9" key="2">
    <citation type="submission" date="2022-06" db="UniProtKB">
        <authorList>
            <consortium name="EnsemblMetazoa"/>
        </authorList>
    </citation>
    <scope>IDENTIFICATION</scope>
    <source>
        <strain evidence="9">DF5081</strain>
    </source>
</reference>
<evidence type="ECO:0000256" key="1">
    <source>
        <dbReference type="ARBA" id="ARBA00004141"/>
    </source>
</evidence>
<reference evidence="10" key="1">
    <citation type="submission" date="2010-08" db="EMBL/GenBank/DDBJ databases">
        <authorList>
            <consortium name="Caenorhabditis japonica Sequencing Consortium"/>
            <person name="Wilson R.K."/>
        </authorList>
    </citation>
    <scope>NUCLEOTIDE SEQUENCE [LARGE SCALE GENOMIC DNA]</scope>
    <source>
        <strain evidence="10">DF5081</strain>
    </source>
</reference>
<feature type="transmembrane region" description="Helical" evidence="8">
    <location>
        <begin position="490"/>
        <end position="514"/>
    </location>
</feature>
<feature type="transmembrane region" description="Helical" evidence="8">
    <location>
        <begin position="416"/>
        <end position="437"/>
    </location>
</feature>
<evidence type="ECO:0000256" key="8">
    <source>
        <dbReference type="SAM" id="Phobius"/>
    </source>
</evidence>
<dbReference type="GO" id="GO:0005886">
    <property type="term" value="C:plasma membrane"/>
    <property type="evidence" value="ECO:0007669"/>
    <property type="project" value="TreeGrafter"/>
</dbReference>
<organism evidence="9 10">
    <name type="scientific">Caenorhabditis japonica</name>
    <dbReference type="NCBI Taxonomy" id="281687"/>
    <lineage>
        <taxon>Eukaryota</taxon>
        <taxon>Metazoa</taxon>
        <taxon>Ecdysozoa</taxon>
        <taxon>Nematoda</taxon>
        <taxon>Chromadorea</taxon>
        <taxon>Rhabditida</taxon>
        <taxon>Rhabditina</taxon>
        <taxon>Rhabditomorpha</taxon>
        <taxon>Rhabditoidea</taxon>
        <taxon>Rhabditidae</taxon>
        <taxon>Peloderinae</taxon>
        <taxon>Caenorhabditis</taxon>
    </lineage>
</organism>
<feature type="transmembrane region" description="Helical" evidence="8">
    <location>
        <begin position="280"/>
        <end position="305"/>
    </location>
</feature>
<dbReference type="SUPFAM" id="SSF161070">
    <property type="entry name" value="SNF-like"/>
    <property type="match status" value="1"/>
</dbReference>
<evidence type="ECO:0000256" key="3">
    <source>
        <dbReference type="ARBA" id="ARBA00022692"/>
    </source>
</evidence>
<dbReference type="GO" id="GO:0089718">
    <property type="term" value="P:amino acid import across plasma membrane"/>
    <property type="evidence" value="ECO:0007669"/>
    <property type="project" value="TreeGrafter"/>
</dbReference>
<dbReference type="Proteomes" id="UP000005237">
    <property type="component" value="Unassembled WGS sequence"/>
</dbReference>
<dbReference type="GO" id="GO:0046872">
    <property type="term" value="F:metal ion binding"/>
    <property type="evidence" value="ECO:0007669"/>
    <property type="project" value="UniProtKB-KW"/>
</dbReference>
<name>A0A8R1DWU6_CAEJA</name>
<keyword evidence="5 8" id="KW-1133">Transmembrane helix</keyword>
<keyword evidence="6 8" id="KW-0472">Membrane</keyword>
<feature type="transmembrane region" description="Helical" evidence="8">
    <location>
        <begin position="30"/>
        <end position="47"/>
    </location>
</feature>
<comment type="subcellular location">
    <subcellularLocation>
        <location evidence="1">Membrane</location>
        <topology evidence="1">Multi-pass membrane protein</topology>
    </subcellularLocation>
</comment>
<keyword evidence="10" id="KW-1185">Reference proteome</keyword>
<dbReference type="GO" id="GO:0005283">
    <property type="term" value="F:amino acid:sodium symporter activity"/>
    <property type="evidence" value="ECO:0007669"/>
    <property type="project" value="TreeGrafter"/>
</dbReference>
<feature type="transmembrane region" description="Helical" evidence="8">
    <location>
        <begin position="317"/>
        <end position="341"/>
    </location>
</feature>
<feature type="transmembrane region" description="Helical" evidence="8">
    <location>
        <begin position="210"/>
        <end position="231"/>
    </location>
</feature>
<evidence type="ECO:0000256" key="5">
    <source>
        <dbReference type="ARBA" id="ARBA00022989"/>
    </source>
</evidence>
<dbReference type="PANTHER" id="PTHR11616:SF295">
    <property type="entry name" value="SODIUM: NEUROTRANSMITTER SYMPORTER FAMILY"/>
    <property type="match status" value="1"/>
</dbReference>
<evidence type="ECO:0000256" key="4">
    <source>
        <dbReference type="ARBA" id="ARBA00022847"/>
    </source>
</evidence>
<protein>
    <submittedName>
        <fullName evidence="9">Uncharacterized protein</fullName>
    </submittedName>
</protein>
<keyword evidence="3 8" id="KW-0812">Transmembrane</keyword>
<keyword evidence="7" id="KW-0479">Metal-binding</keyword>
<dbReference type="InterPro" id="IPR000175">
    <property type="entry name" value="Na/ntran_symport"/>
</dbReference>
<dbReference type="EnsemblMetazoa" id="CJA14450.1">
    <property type="protein sequence ID" value="CJA14450.1"/>
    <property type="gene ID" value="WBGene00133654"/>
</dbReference>
<dbReference type="InterPro" id="IPR037272">
    <property type="entry name" value="SNS_sf"/>
</dbReference>
<keyword evidence="4" id="KW-0769">Symport</keyword>
<evidence type="ECO:0000256" key="6">
    <source>
        <dbReference type="ARBA" id="ARBA00023136"/>
    </source>
</evidence>
<keyword evidence="2" id="KW-0813">Transport</keyword>
<feature type="transmembrane region" description="Helical" evidence="8">
    <location>
        <begin position="534"/>
        <end position="560"/>
    </location>
</feature>
<feature type="transmembrane region" description="Helical" evidence="8">
    <location>
        <begin position="373"/>
        <end position="395"/>
    </location>
</feature>
<feature type="transmembrane region" description="Helical" evidence="8">
    <location>
        <begin position="111"/>
        <end position="135"/>
    </location>
</feature>
<evidence type="ECO:0000256" key="2">
    <source>
        <dbReference type="ARBA" id="ARBA00022448"/>
    </source>
</evidence>
<accession>A0A8R1DWU6</accession>
<dbReference type="GO" id="GO:0015179">
    <property type="term" value="F:L-amino acid transmembrane transporter activity"/>
    <property type="evidence" value="ECO:0007669"/>
    <property type="project" value="TreeGrafter"/>
</dbReference>
<sequence>MWFEESSWSNLRLTDVGHNEEWRDLWPSKIEFVVTAMAYLFAMTNFLNLPKLILDNGGLAFASAYAASVGILCLPTMVMEMSIGQVTGRAPVLAFYHLFPVFKGIGVSQILFTLLVLACMTKFLSTLCLFLYYYFWTYHSGRSGLPWLDCKSFSEFVSQPCRQAGEILNISHVDNRNAIQAESSMMQFLTTLERPSESIADFRDFQYNYLIAQGAIWVAVFVSVCFGVRFIGKSVSFVGMLGFSFLVAFFLRCATLGGLPEILEIYWKATDWDRLSDYQVWRLAIEQAILGTGIGFGAFITLSSYNKRSNNLVGDAIFLTLWHLVVTVVQTVTVICLVGYVSQRIGVHPAELLETGEEQMWYLLAYLSYLPRIWSGVLLVICILTMFCVLTILTLSVLSTIEDAFGENWSKCCRRFFLALFLCTFCAGLTVYFATQAGRHAYELTTRSIKYITIFIILAFELFATAWLYCAHKLGKDLHQMMRSSCCSCFGHFFLFFTYLLPVLPASIALLNAIDYNFASFSAPIHEWKYSEYAGIAIALVPLLPIPLYFVMTVLCACCCKGKDHQKACKRVRTVFGSHLQAHQRSEKSQQNPRYTSNAPGYLLLPQAPLAEPEIYA</sequence>
<evidence type="ECO:0000313" key="10">
    <source>
        <dbReference type="Proteomes" id="UP000005237"/>
    </source>
</evidence>